<dbReference type="GO" id="GO:0047938">
    <property type="term" value="F:glucose-6-phosphate 1-epimerase activity"/>
    <property type="evidence" value="ECO:0007669"/>
    <property type="project" value="TreeGrafter"/>
</dbReference>
<sequence>MRRHARYRYRMNKKAGDGLISLSGDWGSISVHELGATVTSWRPGGREALFTASNETPGAAPMWHGGIPVCAPWFGAGPGDWKVPFSHGLVSRVRWKVISTAGDDDRAHLTLATDAAATRDLPGANHFPSDLRYVLDIVADASRLTLGLTIVSPTRDAVVELAFHPYLLTDAPTASVAGLESVGFTDYAVSAVGSEDSPVAVGRYLDRVYEQARPTKVTSQSGSLRLAAQGASSVIVWNPGPAGTQVPDGEWERFVCVEYGCVKRNQTLIPAGGTHLLRMTITVD</sequence>
<dbReference type="Pfam" id="PF01263">
    <property type="entry name" value="Aldose_epim"/>
    <property type="match status" value="1"/>
</dbReference>
<dbReference type="InterPro" id="IPR011013">
    <property type="entry name" value="Gal_mutarotase_sf_dom"/>
</dbReference>
<dbReference type="EMBL" id="FQZG01000019">
    <property type="protein sequence ID" value="SHI91195.1"/>
    <property type="molecule type" value="Genomic_DNA"/>
</dbReference>
<dbReference type="InterPro" id="IPR008183">
    <property type="entry name" value="Aldose_1/G6P_1-epimerase"/>
</dbReference>
<dbReference type="Gene3D" id="2.70.98.10">
    <property type="match status" value="1"/>
</dbReference>
<dbReference type="SUPFAM" id="SSF74650">
    <property type="entry name" value="Galactose mutarotase-like"/>
    <property type="match status" value="1"/>
</dbReference>
<organism evidence="1 2">
    <name type="scientific">Tessaracoccus bendigoensis DSM 12906</name>
    <dbReference type="NCBI Taxonomy" id="1123357"/>
    <lineage>
        <taxon>Bacteria</taxon>
        <taxon>Bacillati</taxon>
        <taxon>Actinomycetota</taxon>
        <taxon>Actinomycetes</taxon>
        <taxon>Propionibacteriales</taxon>
        <taxon>Propionibacteriaceae</taxon>
        <taxon>Tessaracoccus</taxon>
    </lineage>
</organism>
<dbReference type="PANTHER" id="PTHR11122">
    <property type="entry name" value="APOSPORY-ASSOCIATED PROTEIN C-RELATED"/>
    <property type="match status" value="1"/>
</dbReference>
<evidence type="ECO:0000313" key="1">
    <source>
        <dbReference type="EMBL" id="SHI91195.1"/>
    </source>
</evidence>
<name>A0A1M6F0K7_9ACTN</name>
<protein>
    <submittedName>
        <fullName evidence="1">Glucose-6-phosphate 1-epimerase</fullName>
    </submittedName>
</protein>
<dbReference type="AlphaFoldDB" id="A0A1M6F0K7"/>
<keyword evidence="2" id="KW-1185">Reference proteome</keyword>
<dbReference type="STRING" id="1123357.SAMN02745244_01325"/>
<dbReference type="Proteomes" id="UP000184512">
    <property type="component" value="Unassembled WGS sequence"/>
</dbReference>
<proteinExistence type="predicted"/>
<dbReference type="InterPro" id="IPR014718">
    <property type="entry name" value="GH-type_carb-bd"/>
</dbReference>
<reference evidence="1 2" key="1">
    <citation type="submission" date="2016-11" db="EMBL/GenBank/DDBJ databases">
        <authorList>
            <person name="Jaros S."/>
            <person name="Januszkiewicz K."/>
            <person name="Wedrychowicz H."/>
        </authorList>
    </citation>
    <scope>NUCLEOTIDE SEQUENCE [LARGE SCALE GENOMIC DNA]</scope>
    <source>
        <strain evidence="1 2">DSM 12906</strain>
    </source>
</reference>
<accession>A0A1M6F0K7</accession>
<dbReference type="GO" id="GO:0005975">
    <property type="term" value="P:carbohydrate metabolic process"/>
    <property type="evidence" value="ECO:0007669"/>
    <property type="project" value="InterPro"/>
</dbReference>
<dbReference type="GO" id="GO:0030246">
    <property type="term" value="F:carbohydrate binding"/>
    <property type="evidence" value="ECO:0007669"/>
    <property type="project" value="InterPro"/>
</dbReference>
<dbReference type="PANTHER" id="PTHR11122:SF13">
    <property type="entry name" value="GLUCOSE-6-PHOSPHATE 1-EPIMERASE"/>
    <property type="match status" value="1"/>
</dbReference>
<dbReference type="GO" id="GO:0005737">
    <property type="term" value="C:cytoplasm"/>
    <property type="evidence" value="ECO:0007669"/>
    <property type="project" value="TreeGrafter"/>
</dbReference>
<gene>
    <name evidence="1" type="ORF">SAMN02745244_01325</name>
</gene>
<evidence type="ECO:0000313" key="2">
    <source>
        <dbReference type="Proteomes" id="UP000184512"/>
    </source>
</evidence>